<dbReference type="PANTHER" id="PTHR24567">
    <property type="entry name" value="CRP FAMILY TRANSCRIPTIONAL REGULATORY PROTEIN"/>
    <property type="match status" value="1"/>
</dbReference>
<dbReference type="RefSeq" id="WP_107940764.1">
    <property type="nucleotide sequence ID" value="NZ_QANS01000004.1"/>
</dbReference>
<evidence type="ECO:0000256" key="2">
    <source>
        <dbReference type="ARBA" id="ARBA00023125"/>
    </source>
</evidence>
<dbReference type="InterPro" id="IPR036390">
    <property type="entry name" value="WH_DNA-bd_sf"/>
</dbReference>
<gene>
    <name evidence="5" type="ORF">CJD38_11450</name>
</gene>
<feature type="domain" description="Cyclic nucleotide-binding" evidence="4">
    <location>
        <begin position="22"/>
        <end position="143"/>
    </location>
</feature>
<accession>A0A2T5MF40</accession>
<evidence type="ECO:0000259" key="4">
    <source>
        <dbReference type="SMART" id="SM00100"/>
    </source>
</evidence>
<evidence type="ECO:0000256" key="1">
    <source>
        <dbReference type="ARBA" id="ARBA00023015"/>
    </source>
</evidence>
<dbReference type="GO" id="GO:0003677">
    <property type="term" value="F:DNA binding"/>
    <property type="evidence" value="ECO:0007669"/>
    <property type="project" value="UniProtKB-KW"/>
</dbReference>
<dbReference type="Gene3D" id="2.60.120.10">
    <property type="entry name" value="Jelly Rolls"/>
    <property type="match status" value="1"/>
</dbReference>
<dbReference type="SUPFAM" id="SSF46785">
    <property type="entry name" value="Winged helix' DNA-binding domain"/>
    <property type="match status" value="1"/>
</dbReference>
<dbReference type="InterPro" id="IPR050397">
    <property type="entry name" value="Env_Response_Regulators"/>
</dbReference>
<dbReference type="OrthoDB" id="7506088at2"/>
<dbReference type="PANTHER" id="PTHR24567:SF74">
    <property type="entry name" value="HTH-TYPE TRANSCRIPTIONAL REGULATOR ARCR"/>
    <property type="match status" value="1"/>
</dbReference>
<dbReference type="GO" id="GO:0005829">
    <property type="term" value="C:cytosol"/>
    <property type="evidence" value="ECO:0007669"/>
    <property type="project" value="TreeGrafter"/>
</dbReference>
<dbReference type="SMART" id="SM00100">
    <property type="entry name" value="cNMP"/>
    <property type="match status" value="1"/>
</dbReference>
<keyword evidence="1" id="KW-0805">Transcription regulation</keyword>
<name>A0A2T5MF40_9GAMM</name>
<dbReference type="SUPFAM" id="SSF51206">
    <property type="entry name" value="cAMP-binding domain-like"/>
    <property type="match status" value="1"/>
</dbReference>
<dbReference type="InterPro" id="IPR014710">
    <property type="entry name" value="RmlC-like_jellyroll"/>
</dbReference>
<keyword evidence="6" id="KW-1185">Reference proteome</keyword>
<keyword evidence="2" id="KW-0238">DNA-binding</keyword>
<evidence type="ECO:0000313" key="5">
    <source>
        <dbReference type="EMBL" id="PTU31177.1"/>
    </source>
</evidence>
<dbReference type="GO" id="GO:0003700">
    <property type="term" value="F:DNA-binding transcription factor activity"/>
    <property type="evidence" value="ECO:0007669"/>
    <property type="project" value="TreeGrafter"/>
</dbReference>
<dbReference type="InterPro" id="IPR012318">
    <property type="entry name" value="HTH_CRP"/>
</dbReference>
<sequence>MQALHLYREVCKLSAQSQNNRLLASLPQPEQERLFPHLELVSLKLGEVVYESGLALEYAYFPIDCIVSLLYVMLDGDSSETAMVGNEGMVGVALFMGGEATIGRAVVQSDGFAFRLKAVTLKQEFKRSEALQNLLLRYAQALLTQTVQTAACNKHHSVPQQLIRWLLLGLDRLPESKLMMTQGLIANMLGVRRDGVGDAVGALQAAKLITYDNGTMTVLDRPRLEKAACECYFVVKKEFDRLLPDVKAS</sequence>
<evidence type="ECO:0000256" key="3">
    <source>
        <dbReference type="ARBA" id="ARBA00023163"/>
    </source>
</evidence>
<keyword evidence="3" id="KW-0804">Transcription</keyword>
<comment type="caution">
    <text evidence="5">The sequence shown here is derived from an EMBL/GenBank/DDBJ whole genome shotgun (WGS) entry which is preliminary data.</text>
</comment>
<dbReference type="Proteomes" id="UP000244248">
    <property type="component" value="Unassembled WGS sequence"/>
</dbReference>
<dbReference type="InterPro" id="IPR018490">
    <property type="entry name" value="cNMP-bd_dom_sf"/>
</dbReference>
<dbReference type="EMBL" id="QANS01000004">
    <property type="protein sequence ID" value="PTU31177.1"/>
    <property type="molecule type" value="Genomic_DNA"/>
</dbReference>
<dbReference type="InterPro" id="IPR000595">
    <property type="entry name" value="cNMP-bd_dom"/>
</dbReference>
<protein>
    <submittedName>
        <fullName evidence="5">Crp/Fnr family transcriptional regulator</fullName>
    </submittedName>
</protein>
<dbReference type="Pfam" id="PF13545">
    <property type="entry name" value="HTH_Crp_2"/>
    <property type="match status" value="1"/>
</dbReference>
<reference evidence="5 6" key="1">
    <citation type="submission" date="2018-04" db="EMBL/GenBank/DDBJ databases">
        <title>Novel species isolated from glacier.</title>
        <authorList>
            <person name="Liu Q."/>
            <person name="Xin Y.-H."/>
        </authorList>
    </citation>
    <scope>NUCLEOTIDE SEQUENCE [LARGE SCALE GENOMIC DNA]</scope>
    <source>
        <strain evidence="5 6">GT1R17</strain>
    </source>
</reference>
<proteinExistence type="predicted"/>
<evidence type="ECO:0000313" key="6">
    <source>
        <dbReference type="Proteomes" id="UP000244248"/>
    </source>
</evidence>
<organism evidence="5 6">
    <name type="scientific">Stenotrophobium rhamnosiphilum</name>
    <dbReference type="NCBI Taxonomy" id="2029166"/>
    <lineage>
        <taxon>Bacteria</taxon>
        <taxon>Pseudomonadati</taxon>
        <taxon>Pseudomonadota</taxon>
        <taxon>Gammaproteobacteria</taxon>
        <taxon>Nevskiales</taxon>
        <taxon>Nevskiaceae</taxon>
        <taxon>Stenotrophobium</taxon>
    </lineage>
</organism>
<dbReference type="AlphaFoldDB" id="A0A2T5MF40"/>